<dbReference type="Pfam" id="PF13116">
    <property type="entry name" value="YhdP"/>
    <property type="match status" value="1"/>
</dbReference>
<protein>
    <recommendedName>
        <fullName evidence="2">YhdP central domain-containing protein</fullName>
    </recommendedName>
</protein>
<dbReference type="PANTHER" id="PTHR38690:SF1">
    <property type="entry name" value="PROTEASE"/>
    <property type="match status" value="1"/>
</dbReference>
<evidence type="ECO:0000313" key="3">
    <source>
        <dbReference type="EMBL" id="MES1930830.1"/>
    </source>
</evidence>
<gene>
    <name evidence="3" type="ORF">SADO_16343</name>
</gene>
<evidence type="ECO:0000256" key="1">
    <source>
        <dbReference type="SAM" id="Phobius"/>
    </source>
</evidence>
<keyword evidence="1" id="KW-0812">Transmembrane</keyword>
<dbReference type="RefSeq" id="WP_353113425.1">
    <property type="nucleotide sequence ID" value="NZ_APND01000007.1"/>
</dbReference>
<dbReference type="InterPro" id="IPR011836">
    <property type="entry name" value="YhdP"/>
</dbReference>
<feature type="transmembrane region" description="Helical" evidence="1">
    <location>
        <begin position="12"/>
        <end position="33"/>
    </location>
</feature>
<name>A0ABV2B4L6_9GAMM</name>
<keyword evidence="4" id="KW-1185">Reference proteome</keyword>
<proteinExistence type="predicted"/>
<comment type="caution">
    <text evidence="3">The sequence shown here is derived from an EMBL/GenBank/DDBJ whole genome shotgun (WGS) entry which is preliminary data.</text>
</comment>
<dbReference type="Proteomes" id="UP001460888">
    <property type="component" value="Unassembled WGS sequence"/>
</dbReference>
<accession>A0ABV2B4L6</accession>
<sequence length="1277" mass="137235">MPASRLLIKRTFVIALASVVILAGLLVGGVRLIDHLMPGYREALAERIGGRIDANIDIGAIELRWQWRGPLLELADVRIVRRGSEKPAVTLDSLGLHFSFNDLINGKRLPDGLVLERPELALRRGEDGRPQVEHWSRPGDEPLDWGGVNDALQMMHSVQVDDARITLRDDALPEGQAVIEQANASIVHGENGYDWQASANGPDWFESIDGEGRFSGTLPVVDTADFSLSLSGVQALMLARTAELLGPNLSERLSGGELSTTVEGQWRHGRLTTAQADIDLAAVRDSDHDEPLLPELSTTLKAAGMLESATATAGVGAGPDDFSIVVSRLEGALDGLDAFSLTGAVDIDEPSLQLDARHVPVPLALRLARLKFERLARSEIDARVDDLSFAIGADTPARLAFDFKDLSIADPAVTVGPLAGSYYQQADTHRLTFSNAGGTLTVPRFLRGELPLDDLDGELSWRENEIGWQVDARTLKVASGEAQLQASGNVTLPRNGAPKVDIDARASAPEAARLLQYIPQAEDLPNERLRDWLPKAITAGTLDSARLQIAGALDRFPFEDPREGERFTLELTGHGVDVTYKDDWPALDNARGKLVLDGDDLRVDVAEAAMLGVALGPATGRVANVREPVLLIDGKASNGEAKKMLSFLSKSPLRDRFDKVLEAIDVSGPADLTLDLRIPLKPGLGDLAVAGTVDARGATLRQDALPGPITGITGRLRFDAAGLHAKGLQGDMLGVALDTDLEPVGDDRQRITSRARLELPRDGEAVSRYLPKPWLRYANGVTDLDVAFEVARDGGLSDIKLTSDLAGMALTLPDPLTKPAGKSAPLAITIAGNASRIDIDYDQRADVDVRLVDGKTTRVQAIFNDETLEAPDVDGIWIGGHTDSADGLGWFTVVRDQVQAALDKAAAGGSASALEFTGGDLTVGELNLDNRYFENAQLRAQTMSAQPGWRIDFEGPNTQGQVTWTQPRGGNINIAGNLAKLALKTRDDPPAPAEDDESTVMWEGVSPVDLPHLDIFVGNVLVDAIDFGTAEVNASALPNGWQLDRFKLSDGALTGWATGQWLRDDGMTRATAQTRLEGHGLSGLLRSLGYASTVRAETARIHARLDIAPNPAGLDLRALDGDVQIALDDGTFTAVEPGAARVLGLVNLYVLPRRLRLDFRDVVDEGLAFDKVRANFKIDNGDAYSDSVRIETPSSKIVMSGRIGLADRDYDEQVQITPKVGSGVTIASTVLGGPLVGAAVFAMQELLKKPIQKFSSITYTLKGSWDDPRIEEPRAEE</sequence>
<dbReference type="NCBIfam" id="TIGR02099">
    <property type="entry name" value="YhdP family protein"/>
    <property type="match status" value="1"/>
</dbReference>
<evidence type="ECO:0000259" key="2">
    <source>
        <dbReference type="Pfam" id="PF13116"/>
    </source>
</evidence>
<feature type="domain" description="YhdP central" evidence="2">
    <location>
        <begin position="4"/>
        <end position="1270"/>
    </location>
</feature>
<evidence type="ECO:0000313" key="4">
    <source>
        <dbReference type="Proteomes" id="UP001460888"/>
    </source>
</evidence>
<organism evidence="3 4">
    <name type="scientific">Salinisphaera dokdonensis CL-ES53</name>
    <dbReference type="NCBI Taxonomy" id="1304272"/>
    <lineage>
        <taxon>Bacteria</taxon>
        <taxon>Pseudomonadati</taxon>
        <taxon>Pseudomonadota</taxon>
        <taxon>Gammaproteobacteria</taxon>
        <taxon>Salinisphaerales</taxon>
        <taxon>Salinisphaeraceae</taxon>
        <taxon>Salinisphaera</taxon>
    </lineage>
</organism>
<dbReference type="PANTHER" id="PTHR38690">
    <property type="entry name" value="PROTEASE-RELATED"/>
    <property type="match status" value="1"/>
</dbReference>
<keyword evidence="1" id="KW-1133">Transmembrane helix</keyword>
<keyword evidence="1" id="KW-0472">Membrane</keyword>
<dbReference type="InterPro" id="IPR025263">
    <property type="entry name" value="YhdP_central"/>
</dbReference>
<dbReference type="EMBL" id="APND01000007">
    <property type="protein sequence ID" value="MES1930830.1"/>
    <property type="molecule type" value="Genomic_DNA"/>
</dbReference>
<reference evidence="3 4" key="1">
    <citation type="submission" date="2013-03" db="EMBL/GenBank/DDBJ databases">
        <title>Salinisphaera dokdonensis CL-ES53 Genome Sequencing.</title>
        <authorList>
            <person name="Li C."/>
            <person name="Lai Q."/>
            <person name="Shao Z."/>
        </authorList>
    </citation>
    <scope>NUCLEOTIDE SEQUENCE [LARGE SCALE GENOMIC DNA]</scope>
    <source>
        <strain evidence="3 4">CL-ES53</strain>
    </source>
</reference>